<proteinExistence type="predicted"/>
<evidence type="ECO:0000313" key="3">
    <source>
        <dbReference type="Proteomes" id="UP001321481"/>
    </source>
</evidence>
<name>A0ABT6ZCM3_9MICO</name>
<dbReference type="PROSITE" id="PS51729">
    <property type="entry name" value="GNAT_YJDJ"/>
    <property type="match status" value="1"/>
</dbReference>
<dbReference type="Gene3D" id="3.40.630.30">
    <property type="match status" value="1"/>
</dbReference>
<dbReference type="EC" id="2.3.1.-" evidence="2"/>
<accession>A0ABT6ZCM3</accession>
<dbReference type="RefSeq" id="WP_283715410.1">
    <property type="nucleotide sequence ID" value="NZ_JASJND010000004.1"/>
</dbReference>
<dbReference type="InterPro" id="IPR016181">
    <property type="entry name" value="Acyl_CoA_acyltransferase"/>
</dbReference>
<sequence>MTEPSIHVARNEARGRYEIFVDDTVAGFTLIRTDEAGRTVLPHTEVDPAFGGRGLGGILVRDALADLAAREQTVVPVCPFVVKYLRGTDVPGLDVSWRPTADDAAADAVDADEA</sequence>
<reference evidence="2 3" key="1">
    <citation type="submission" date="2023-05" db="EMBL/GenBank/DDBJ databases">
        <title>Microbacterium dauci sp.nov., Isolated from Carrot Rhizosphere Soil.</title>
        <authorList>
            <person name="Xiao Z."/>
            <person name="Zheng J."/>
        </authorList>
    </citation>
    <scope>NUCLEOTIDE SEQUENCE [LARGE SCALE GENOMIC DNA]</scope>
    <source>
        <strain evidence="2 3">LX3-4</strain>
    </source>
</reference>
<feature type="domain" description="N-acetyltransferase" evidence="1">
    <location>
        <begin position="9"/>
        <end position="98"/>
    </location>
</feature>
<keyword evidence="2" id="KW-0012">Acyltransferase</keyword>
<comment type="caution">
    <text evidence="2">The sequence shown here is derived from an EMBL/GenBank/DDBJ whole genome shotgun (WGS) entry which is preliminary data.</text>
</comment>
<keyword evidence="2" id="KW-0808">Transferase</keyword>
<evidence type="ECO:0000313" key="2">
    <source>
        <dbReference type="EMBL" id="MDJ1113906.1"/>
    </source>
</evidence>
<dbReference type="EMBL" id="JASJND010000004">
    <property type="protein sequence ID" value="MDJ1113906.1"/>
    <property type="molecule type" value="Genomic_DNA"/>
</dbReference>
<dbReference type="InterPro" id="IPR031165">
    <property type="entry name" value="GNAT_YJDJ"/>
</dbReference>
<keyword evidence="3" id="KW-1185">Reference proteome</keyword>
<dbReference type="SUPFAM" id="SSF55729">
    <property type="entry name" value="Acyl-CoA N-acyltransferases (Nat)"/>
    <property type="match status" value="1"/>
</dbReference>
<gene>
    <name evidence="2" type="ORF">QNI14_05530</name>
</gene>
<organism evidence="2 3">
    <name type="scientific">Microbacterium dauci</name>
    <dbReference type="NCBI Taxonomy" id="3048008"/>
    <lineage>
        <taxon>Bacteria</taxon>
        <taxon>Bacillati</taxon>
        <taxon>Actinomycetota</taxon>
        <taxon>Actinomycetes</taxon>
        <taxon>Micrococcales</taxon>
        <taxon>Microbacteriaceae</taxon>
        <taxon>Microbacterium</taxon>
    </lineage>
</organism>
<dbReference type="Proteomes" id="UP001321481">
    <property type="component" value="Unassembled WGS sequence"/>
</dbReference>
<dbReference type="GO" id="GO:0016746">
    <property type="term" value="F:acyltransferase activity"/>
    <property type="evidence" value="ECO:0007669"/>
    <property type="project" value="UniProtKB-KW"/>
</dbReference>
<protein>
    <submittedName>
        <fullName evidence="2">GNAT family N-acetyltransferase</fullName>
        <ecNumber evidence="2">2.3.1.-</ecNumber>
    </submittedName>
</protein>
<evidence type="ECO:0000259" key="1">
    <source>
        <dbReference type="PROSITE" id="PS51729"/>
    </source>
</evidence>
<dbReference type="Pfam" id="PF14542">
    <property type="entry name" value="Acetyltransf_CG"/>
    <property type="match status" value="1"/>
</dbReference>